<keyword evidence="2" id="KW-0808">Transferase</keyword>
<accession>A0A1X7TU91</accession>
<dbReference type="InterPro" id="IPR016461">
    <property type="entry name" value="COMT-like"/>
</dbReference>
<feature type="region of interest" description="Disordered" evidence="8">
    <location>
        <begin position="136"/>
        <end position="159"/>
    </location>
</feature>
<dbReference type="PANTHER" id="PTHR43712:SF2">
    <property type="entry name" value="O-METHYLTRANSFERASE CICE"/>
    <property type="match status" value="1"/>
</dbReference>
<keyword evidence="1" id="KW-0489">Methyltransferase</keyword>
<dbReference type="EnsemblMetazoa" id="Aqu2.1.18801_001">
    <property type="protein sequence ID" value="Aqu2.1.18801_001"/>
    <property type="gene ID" value="Aqu2.1.18801"/>
</dbReference>
<dbReference type="Pfam" id="PF00891">
    <property type="entry name" value="Methyltransf_2"/>
    <property type="match status" value="1"/>
</dbReference>
<evidence type="ECO:0000256" key="2">
    <source>
        <dbReference type="ARBA" id="ARBA00022679"/>
    </source>
</evidence>
<comment type="function">
    <text evidence="4">Catalyzes the transfer of a methyl group onto N-acetylserotonin, producing melatonin (N-acetyl-5-methoxytryptamine).</text>
</comment>
<evidence type="ECO:0000256" key="7">
    <source>
        <dbReference type="ARBA" id="ARBA00043054"/>
    </source>
</evidence>
<dbReference type="SUPFAM" id="SSF53335">
    <property type="entry name" value="S-adenosyl-L-methionine-dependent methyltransferases"/>
    <property type="match status" value="1"/>
</dbReference>
<dbReference type="Gene3D" id="3.40.50.150">
    <property type="entry name" value="Vaccinia Virus protein VP39"/>
    <property type="match status" value="1"/>
</dbReference>
<evidence type="ECO:0000256" key="6">
    <source>
        <dbReference type="ARBA" id="ARBA00040730"/>
    </source>
</evidence>
<dbReference type="InterPro" id="IPR001077">
    <property type="entry name" value="COMT_C"/>
</dbReference>
<dbReference type="InParanoid" id="A0A1X7TU91"/>
<evidence type="ECO:0000256" key="1">
    <source>
        <dbReference type="ARBA" id="ARBA00022603"/>
    </source>
</evidence>
<keyword evidence="3" id="KW-0949">S-adenosyl-L-methionine</keyword>
<dbReference type="GO" id="GO:0017096">
    <property type="term" value="F:acetylserotonin O-methyltransferase activity"/>
    <property type="evidence" value="ECO:0007669"/>
    <property type="project" value="UniProtKB-EC"/>
</dbReference>
<name>A0A1X7TU91_AMPQE</name>
<organism evidence="10">
    <name type="scientific">Amphimedon queenslandica</name>
    <name type="common">Sponge</name>
    <dbReference type="NCBI Taxonomy" id="400682"/>
    <lineage>
        <taxon>Eukaryota</taxon>
        <taxon>Metazoa</taxon>
        <taxon>Porifera</taxon>
        <taxon>Demospongiae</taxon>
        <taxon>Heteroscleromorpha</taxon>
        <taxon>Haplosclerida</taxon>
        <taxon>Niphatidae</taxon>
        <taxon>Amphimedon</taxon>
    </lineage>
</organism>
<evidence type="ECO:0000256" key="4">
    <source>
        <dbReference type="ARBA" id="ARBA00037645"/>
    </source>
</evidence>
<evidence type="ECO:0000256" key="5">
    <source>
        <dbReference type="ARBA" id="ARBA00039116"/>
    </source>
</evidence>
<proteinExistence type="predicted"/>
<dbReference type="PANTHER" id="PTHR43712">
    <property type="entry name" value="PUTATIVE (AFU_ORTHOLOGUE AFUA_4G14580)-RELATED"/>
    <property type="match status" value="1"/>
</dbReference>
<evidence type="ECO:0000259" key="9">
    <source>
        <dbReference type="Pfam" id="PF00891"/>
    </source>
</evidence>
<evidence type="ECO:0000256" key="8">
    <source>
        <dbReference type="SAM" id="MobiDB-lite"/>
    </source>
</evidence>
<dbReference type="AlphaFoldDB" id="A0A1X7TU91"/>
<dbReference type="PROSITE" id="PS51683">
    <property type="entry name" value="SAM_OMT_II"/>
    <property type="match status" value="1"/>
</dbReference>
<dbReference type="EC" id="2.1.1.4" evidence="5"/>
<evidence type="ECO:0000256" key="3">
    <source>
        <dbReference type="ARBA" id="ARBA00022691"/>
    </source>
</evidence>
<sequence length="444" mass="49699">MACVILLFSKCLAVRKRKGSSVNASEPKDQIFLTAVSAVEQLRSLQKLLKMATLYSKSVTLARAHLGSSVLIITPFQLKAYNTNKHFIMIMHQVIQLPAELIQEERRDWMETIKQNSTTMLHNSQIKDIHQGNKTILNHGGPPSSQPGHHQGHGSATMAANRSPSMYQRSSLQYAATVWNTHTGATQGRNYSETAVQPYPHNNPQFLSLGGTRGAYVGGGGGDSYQLTQSLPSSPSLSPTSLIPLTPPEIQPCPPEMQPCPHETELQPFQRPMSLSDRPPMPEPCQLIMAGPPAEYLDLVQLNYASWEDYVKGMNVEEHISLVSGNFTDKLPQFDCNCYILKDILQNWSDEDALLILSKVESVAKRNKSRLVIIENMMHTGHHAEEKLKSFLDLTMMSFNPSHSHLRTVDELFFLLQSTGFTDPQLYFTCTTYNIIETYPKTNQ</sequence>
<reference evidence="10" key="1">
    <citation type="submission" date="2017-05" db="UniProtKB">
        <authorList>
            <consortium name="EnsemblMetazoa"/>
        </authorList>
    </citation>
    <scope>IDENTIFICATION</scope>
</reference>
<feature type="domain" description="O-methyltransferase C-terminal" evidence="9">
    <location>
        <begin position="314"/>
        <end position="421"/>
    </location>
</feature>
<dbReference type="InterPro" id="IPR029063">
    <property type="entry name" value="SAM-dependent_MTases_sf"/>
</dbReference>
<evidence type="ECO:0000313" key="10">
    <source>
        <dbReference type="EnsemblMetazoa" id="Aqu2.1.18801_001"/>
    </source>
</evidence>
<dbReference type="GO" id="GO:0032259">
    <property type="term" value="P:methylation"/>
    <property type="evidence" value="ECO:0007669"/>
    <property type="project" value="UniProtKB-KW"/>
</dbReference>
<dbReference type="OrthoDB" id="1606438at2759"/>
<protein>
    <recommendedName>
        <fullName evidence="6">Acetylserotonin O-methyltransferase</fullName>
        <ecNumber evidence="5">2.1.1.4</ecNumber>
    </recommendedName>
    <alternativeName>
        <fullName evidence="7">Hydroxyindole O-methyltransferase</fullName>
    </alternativeName>
</protein>